<evidence type="ECO:0000313" key="3">
    <source>
        <dbReference type="Proteomes" id="UP001172457"/>
    </source>
</evidence>
<keyword evidence="3" id="KW-1185">Reference proteome</keyword>
<sequence>MSRHSSSGGGGRQTVEAAPPRLIRIDRRPTMEKKLPTIKEDECSSGCGDQGGQLQSFHGNRTLSASSAKTLYKRLYNFDAVVTILSINEHLSRSSKYNFSNA</sequence>
<feature type="region of interest" description="Disordered" evidence="1">
    <location>
        <begin position="1"/>
        <end position="20"/>
    </location>
</feature>
<protein>
    <submittedName>
        <fullName evidence="2">Uncharacterized protein</fullName>
    </submittedName>
</protein>
<name>A0AA38SPJ6_9ASTR</name>
<reference evidence="2" key="1">
    <citation type="submission" date="2023-03" db="EMBL/GenBank/DDBJ databases">
        <title>Chromosome-scale reference genome and RAD-based genetic map of yellow starthistle (Centaurea solstitialis) reveal putative structural variation and QTLs associated with invader traits.</title>
        <authorList>
            <person name="Reatini B."/>
            <person name="Cang F.A."/>
            <person name="Jiang Q."/>
            <person name="Mckibben M.T.W."/>
            <person name="Barker M.S."/>
            <person name="Rieseberg L.H."/>
            <person name="Dlugosch K.M."/>
        </authorList>
    </citation>
    <scope>NUCLEOTIDE SEQUENCE</scope>
    <source>
        <strain evidence="2">CAN-66</strain>
        <tissue evidence="2">Leaf</tissue>
    </source>
</reference>
<dbReference type="AlphaFoldDB" id="A0AA38SPJ6"/>
<gene>
    <name evidence="2" type="ORF">OSB04_026757</name>
</gene>
<evidence type="ECO:0000256" key="1">
    <source>
        <dbReference type="SAM" id="MobiDB-lite"/>
    </source>
</evidence>
<comment type="caution">
    <text evidence="2">The sequence shown here is derived from an EMBL/GenBank/DDBJ whole genome shotgun (WGS) entry which is preliminary data.</text>
</comment>
<evidence type="ECO:0000313" key="2">
    <source>
        <dbReference type="EMBL" id="KAJ9540251.1"/>
    </source>
</evidence>
<dbReference type="Proteomes" id="UP001172457">
    <property type="component" value="Chromosome 7"/>
</dbReference>
<accession>A0AA38SPJ6</accession>
<proteinExistence type="predicted"/>
<organism evidence="2 3">
    <name type="scientific">Centaurea solstitialis</name>
    <name type="common">yellow star-thistle</name>
    <dbReference type="NCBI Taxonomy" id="347529"/>
    <lineage>
        <taxon>Eukaryota</taxon>
        <taxon>Viridiplantae</taxon>
        <taxon>Streptophyta</taxon>
        <taxon>Embryophyta</taxon>
        <taxon>Tracheophyta</taxon>
        <taxon>Spermatophyta</taxon>
        <taxon>Magnoliopsida</taxon>
        <taxon>eudicotyledons</taxon>
        <taxon>Gunneridae</taxon>
        <taxon>Pentapetalae</taxon>
        <taxon>asterids</taxon>
        <taxon>campanulids</taxon>
        <taxon>Asterales</taxon>
        <taxon>Asteraceae</taxon>
        <taxon>Carduoideae</taxon>
        <taxon>Cardueae</taxon>
        <taxon>Centaureinae</taxon>
        <taxon>Centaurea</taxon>
    </lineage>
</organism>
<dbReference type="EMBL" id="JARYMX010000007">
    <property type="protein sequence ID" value="KAJ9540251.1"/>
    <property type="molecule type" value="Genomic_DNA"/>
</dbReference>